<feature type="binding site" evidence="4">
    <location>
        <position position="40"/>
    </location>
    <ligand>
        <name>Zn(2+)</name>
        <dbReference type="ChEBI" id="CHEBI:29105"/>
    </ligand>
</feature>
<dbReference type="NCBIfam" id="TIGR00280">
    <property type="entry name" value="eL43_euk_arch"/>
    <property type="match status" value="1"/>
</dbReference>
<evidence type="ECO:0000256" key="2">
    <source>
        <dbReference type="ARBA" id="ARBA00022980"/>
    </source>
</evidence>
<dbReference type="GO" id="GO:0070180">
    <property type="term" value="F:large ribosomal subunit rRNA binding"/>
    <property type="evidence" value="ECO:0007669"/>
    <property type="project" value="UniProtKB-UniRule"/>
</dbReference>
<dbReference type="AlphaFoldDB" id="A0A497JI77"/>
<keyword evidence="4" id="KW-0699">rRNA-binding</keyword>
<comment type="cofactor">
    <cofactor evidence="4">
        <name>Zn(2+)</name>
        <dbReference type="ChEBI" id="CHEBI:29105"/>
    </cofactor>
    <text evidence="4">Binds 1 zinc ion per subunit.</text>
</comment>
<dbReference type="NCBIfam" id="NF003058">
    <property type="entry name" value="PRK03976.1"/>
    <property type="match status" value="1"/>
</dbReference>
<protein>
    <recommendedName>
        <fullName evidence="4">Large ribosomal subunit protein eL43</fullName>
    </recommendedName>
</protein>
<dbReference type="InterPro" id="IPR050522">
    <property type="entry name" value="Ribosomal_protein_eL43"/>
</dbReference>
<dbReference type="InterPro" id="IPR011332">
    <property type="entry name" value="Ribosomal_zn-bd"/>
</dbReference>
<gene>
    <name evidence="4 5" type="primary">rpl37ae</name>
    <name evidence="5" type="ORF">DRO04_00540</name>
</gene>
<dbReference type="PANTHER" id="PTHR48129:SF1">
    <property type="entry name" value="LARGE RIBOSOMAL SUBUNIT PROTEIN EL43"/>
    <property type="match status" value="1"/>
</dbReference>
<dbReference type="Pfam" id="PF01780">
    <property type="entry name" value="Ribosomal_L37ae"/>
    <property type="match status" value="1"/>
</dbReference>
<evidence type="ECO:0000313" key="5">
    <source>
        <dbReference type="EMBL" id="RLG71104.1"/>
    </source>
</evidence>
<keyword evidence="3 4" id="KW-0687">Ribonucleoprotein</keyword>
<dbReference type="GO" id="GO:0008270">
    <property type="term" value="F:zinc ion binding"/>
    <property type="evidence" value="ECO:0007669"/>
    <property type="project" value="UniProtKB-UniRule"/>
</dbReference>
<reference evidence="5 6" key="1">
    <citation type="submission" date="2018-06" db="EMBL/GenBank/DDBJ databases">
        <title>Extensive metabolic versatility and redundancy in microbially diverse, dynamic hydrothermal sediments.</title>
        <authorList>
            <person name="Dombrowski N."/>
            <person name="Teske A."/>
            <person name="Baker B.J."/>
        </authorList>
    </citation>
    <scope>NUCLEOTIDE SEQUENCE [LARGE SCALE GENOMIC DNA]</scope>
    <source>
        <strain evidence="5">B51_G17</strain>
    </source>
</reference>
<comment type="similarity">
    <text evidence="4">Belongs to the eukaryotic ribosomal protein eL43 family. Putative zinc-binding subfamily.</text>
</comment>
<keyword evidence="4" id="KW-0862">Zinc</keyword>
<dbReference type="GO" id="GO:1990904">
    <property type="term" value="C:ribonucleoprotein complex"/>
    <property type="evidence" value="ECO:0007669"/>
    <property type="project" value="UniProtKB-KW"/>
</dbReference>
<dbReference type="InterPro" id="IPR011331">
    <property type="entry name" value="Ribosomal_eL37/eL43"/>
</dbReference>
<dbReference type="PANTHER" id="PTHR48129">
    <property type="entry name" value="60S RIBOSOMAL PROTEIN L37A"/>
    <property type="match status" value="1"/>
</dbReference>
<comment type="caution">
    <text evidence="5">The sequence shown here is derived from an EMBL/GenBank/DDBJ whole genome shotgun (WGS) entry which is preliminary data.</text>
</comment>
<feature type="binding site" evidence="4">
    <location>
        <position position="58"/>
    </location>
    <ligand>
        <name>Zn(2+)</name>
        <dbReference type="ChEBI" id="CHEBI:29105"/>
    </ligand>
</feature>
<proteinExistence type="inferred from homology"/>
<feature type="binding site" evidence="4">
    <location>
        <position position="55"/>
    </location>
    <ligand>
        <name>Zn(2+)</name>
        <dbReference type="ChEBI" id="CHEBI:29105"/>
    </ligand>
</feature>
<dbReference type="GO" id="GO:0003735">
    <property type="term" value="F:structural constituent of ribosome"/>
    <property type="evidence" value="ECO:0007669"/>
    <property type="project" value="InterPro"/>
</dbReference>
<dbReference type="GO" id="GO:0006412">
    <property type="term" value="P:translation"/>
    <property type="evidence" value="ECO:0007669"/>
    <property type="project" value="UniProtKB-UniRule"/>
</dbReference>
<keyword evidence="4" id="KW-0479">Metal-binding</keyword>
<comment type="subunit">
    <text evidence="4">Part of the 50S ribosomal subunit.</text>
</comment>
<comment type="function">
    <text evidence="4">Binds to the 23S rRNA.</text>
</comment>
<keyword evidence="4" id="KW-0863">Zinc-finger</keyword>
<dbReference type="GO" id="GO:0005840">
    <property type="term" value="C:ribosome"/>
    <property type="evidence" value="ECO:0007669"/>
    <property type="project" value="UniProtKB-KW"/>
</dbReference>
<evidence type="ECO:0000256" key="4">
    <source>
        <dbReference type="HAMAP-Rule" id="MF_00327"/>
    </source>
</evidence>
<dbReference type="Gene3D" id="2.20.25.30">
    <property type="match status" value="1"/>
</dbReference>
<dbReference type="InterPro" id="IPR002674">
    <property type="entry name" value="Ribosomal_eL43"/>
</dbReference>
<dbReference type="Proteomes" id="UP000278031">
    <property type="component" value="Unassembled WGS sequence"/>
</dbReference>
<keyword evidence="1 4" id="KW-0694">RNA-binding</keyword>
<evidence type="ECO:0000313" key="6">
    <source>
        <dbReference type="Proteomes" id="UP000278031"/>
    </source>
</evidence>
<keyword evidence="2 4" id="KW-0689">Ribosomal protein</keyword>
<evidence type="ECO:0000256" key="1">
    <source>
        <dbReference type="ARBA" id="ARBA00022884"/>
    </source>
</evidence>
<feature type="zinc finger region" description="C4-type" evidence="4">
    <location>
        <begin position="37"/>
        <end position="58"/>
    </location>
</feature>
<evidence type="ECO:0000256" key="3">
    <source>
        <dbReference type="ARBA" id="ARBA00023274"/>
    </source>
</evidence>
<organism evidence="5 6">
    <name type="scientific">Candidatus Iainarchaeum sp</name>
    <dbReference type="NCBI Taxonomy" id="3101447"/>
    <lineage>
        <taxon>Archaea</taxon>
        <taxon>Candidatus Iainarchaeota</taxon>
        <taxon>Candidatus Iainarchaeia</taxon>
        <taxon>Candidatus Iainarchaeales</taxon>
        <taxon>Candidatus Iainarchaeaceae</taxon>
        <taxon>Candidatus Iainarchaeum</taxon>
    </lineage>
</organism>
<name>A0A497JI77_9ARCH</name>
<accession>A0A497JI77</accession>
<dbReference type="EMBL" id="QMWP01000010">
    <property type="protein sequence ID" value="RLG71104.1"/>
    <property type="molecule type" value="Genomic_DNA"/>
</dbReference>
<dbReference type="SUPFAM" id="SSF57829">
    <property type="entry name" value="Zn-binding ribosomal proteins"/>
    <property type="match status" value="1"/>
</dbReference>
<sequence length="113" mass="12812">MTTKKVKYAGRFGSRYGVGIRRRVNKVEEKQRKKFVCPNCFSESVKRVGNAIFLCKKCNVKFAGGAYYPETLQGGIVKRMVSQRQFLPLMEELLTAKELEEKGIEEAKAEGAE</sequence>
<dbReference type="HAMAP" id="MF_00327">
    <property type="entry name" value="Ribosomal_eL43"/>
    <property type="match status" value="1"/>
</dbReference>
<feature type="binding site" evidence="4">
    <location>
        <position position="37"/>
    </location>
    <ligand>
        <name>Zn(2+)</name>
        <dbReference type="ChEBI" id="CHEBI:29105"/>
    </ligand>
</feature>